<evidence type="ECO:0000256" key="1">
    <source>
        <dbReference type="ARBA" id="ARBA00006594"/>
    </source>
</evidence>
<organism evidence="8 9">
    <name type="scientific">Arcicella rigui</name>
    <dbReference type="NCBI Taxonomy" id="797020"/>
    <lineage>
        <taxon>Bacteria</taxon>
        <taxon>Pseudomonadati</taxon>
        <taxon>Bacteroidota</taxon>
        <taxon>Cytophagia</taxon>
        <taxon>Cytophagales</taxon>
        <taxon>Flectobacillaceae</taxon>
        <taxon>Arcicella</taxon>
    </lineage>
</organism>
<dbReference type="SUPFAM" id="SSF53335">
    <property type="entry name" value="S-adenosyl-L-methionine-dependent methyltransferases"/>
    <property type="match status" value="1"/>
</dbReference>
<dbReference type="EMBL" id="JAYFUM010000035">
    <property type="protein sequence ID" value="MEA5141892.1"/>
    <property type="molecule type" value="Genomic_DNA"/>
</dbReference>
<evidence type="ECO:0000256" key="4">
    <source>
        <dbReference type="ARBA" id="ARBA00022679"/>
    </source>
</evidence>
<comment type="catalytic activity">
    <reaction evidence="6">
        <text>a 2'-deoxyadenosine in DNA + S-adenosyl-L-methionine = an N(6)-methyl-2'-deoxyadenosine in DNA + S-adenosyl-L-homocysteine + H(+)</text>
        <dbReference type="Rhea" id="RHEA:15197"/>
        <dbReference type="Rhea" id="RHEA-COMP:12418"/>
        <dbReference type="Rhea" id="RHEA-COMP:12419"/>
        <dbReference type="ChEBI" id="CHEBI:15378"/>
        <dbReference type="ChEBI" id="CHEBI:57856"/>
        <dbReference type="ChEBI" id="CHEBI:59789"/>
        <dbReference type="ChEBI" id="CHEBI:90615"/>
        <dbReference type="ChEBI" id="CHEBI:90616"/>
        <dbReference type="EC" id="2.1.1.72"/>
    </reaction>
</comment>
<dbReference type="Proteomes" id="UP001302949">
    <property type="component" value="Unassembled WGS sequence"/>
</dbReference>
<keyword evidence="4 8" id="KW-0808">Transferase</keyword>
<dbReference type="PRINTS" id="PR00508">
    <property type="entry name" value="S21N4MTFRASE"/>
</dbReference>
<reference evidence="8 9" key="1">
    <citation type="submission" date="2023-12" db="EMBL/GenBank/DDBJ databases">
        <title>Novel species of the genus Arcicella isolated from rivers.</title>
        <authorList>
            <person name="Lu H."/>
        </authorList>
    </citation>
    <scope>NUCLEOTIDE SEQUENCE [LARGE SCALE GENOMIC DNA]</scope>
    <source>
        <strain evidence="8 9">KCTC 23307</strain>
    </source>
</reference>
<dbReference type="InterPro" id="IPR002052">
    <property type="entry name" value="DNA_methylase_N6_adenine_CS"/>
</dbReference>
<evidence type="ECO:0000256" key="2">
    <source>
        <dbReference type="ARBA" id="ARBA00011900"/>
    </source>
</evidence>
<evidence type="ECO:0000256" key="3">
    <source>
        <dbReference type="ARBA" id="ARBA00022603"/>
    </source>
</evidence>
<dbReference type="GO" id="GO:0032259">
    <property type="term" value="P:methylation"/>
    <property type="evidence" value="ECO:0007669"/>
    <property type="project" value="UniProtKB-KW"/>
</dbReference>
<dbReference type="GO" id="GO:0008168">
    <property type="term" value="F:methyltransferase activity"/>
    <property type="evidence" value="ECO:0007669"/>
    <property type="project" value="UniProtKB-KW"/>
</dbReference>
<dbReference type="EC" id="2.1.1.72" evidence="2"/>
<evidence type="ECO:0000256" key="5">
    <source>
        <dbReference type="ARBA" id="ARBA00022691"/>
    </source>
</evidence>
<dbReference type="InterPro" id="IPR029063">
    <property type="entry name" value="SAM-dependent_MTases_sf"/>
</dbReference>
<proteinExistence type="inferred from homology"/>
<evidence type="ECO:0000313" key="9">
    <source>
        <dbReference type="Proteomes" id="UP001302949"/>
    </source>
</evidence>
<gene>
    <name evidence="8" type="ORF">VB248_22235</name>
</gene>
<dbReference type="InterPro" id="IPR002295">
    <property type="entry name" value="N4/N6-MTase_EcoPI_Mod-like"/>
</dbReference>
<evidence type="ECO:0000256" key="6">
    <source>
        <dbReference type="ARBA" id="ARBA00047942"/>
    </source>
</evidence>
<accession>A0ABU5QH86</accession>
<comment type="similarity">
    <text evidence="1">Belongs to the N(4)/N(6)-methyltransferase family.</text>
</comment>
<keyword evidence="3 8" id="KW-0489">Methyltransferase</keyword>
<comment type="caution">
    <text evidence="8">The sequence shown here is derived from an EMBL/GenBank/DDBJ whole genome shotgun (WGS) entry which is preliminary data.</text>
</comment>
<feature type="domain" description="DNA methylase N-4/N-6" evidence="7">
    <location>
        <begin position="65"/>
        <end position="357"/>
    </location>
</feature>
<dbReference type="PROSITE" id="PS00092">
    <property type="entry name" value="N6_MTASE"/>
    <property type="match status" value="1"/>
</dbReference>
<evidence type="ECO:0000259" key="7">
    <source>
        <dbReference type="Pfam" id="PF01555"/>
    </source>
</evidence>
<name>A0ABU5QH86_9BACT</name>
<dbReference type="PIRSF" id="PIRSF015855">
    <property type="entry name" value="TypeIII_Mtase_mKpnI"/>
    <property type="match status" value="1"/>
</dbReference>
<protein>
    <recommendedName>
        <fullName evidence="2">site-specific DNA-methyltransferase (adenine-specific)</fullName>
        <ecNumber evidence="2">2.1.1.72</ecNumber>
    </recommendedName>
</protein>
<dbReference type="InterPro" id="IPR002941">
    <property type="entry name" value="DNA_methylase_N4/N6"/>
</dbReference>
<dbReference type="Pfam" id="PF01555">
    <property type="entry name" value="N6_N4_Mtase"/>
    <property type="match status" value="1"/>
</dbReference>
<evidence type="ECO:0000313" key="8">
    <source>
        <dbReference type="EMBL" id="MEA5141892.1"/>
    </source>
</evidence>
<sequence length="562" mass="64512">MSHKNQLQKLELTWIGKGEEPALEPRILIENPEYSYGDLNSENMLIHGDNLLALKALEQDYTGKIKCIYIDPPYNTGSAFEHYDDGIEHSLWLCLIRDRLKILNKLLAENGSIWISIDDNEFHYLKVLMDEIFGRNNFIANNVWQKIHSTKNDAKYLSVNHEYVLVYAKNYEKLILNLLPRSEEMDSRYKNPDNDPRGPWQSGDLVANEERTNGYYDVISPSGNIFNVPKGKHWVYAEDRMKQMILENRIWFGVKGDAFPRKKRFLSEVQEGRKGNTWWESKEVGHNQEAKREVKALNPKDIFGTPKPERLIERVLSLATNLGDLVLDSFLGSGTTAAVAHKMGRRWIGVELGEHAKTHCVPRLKQVVDGEQGGISKAVNWQGGGGFKFYTLAPSLLKQDKFGNWVISGEYNADMLAAAMAKQEGFKYQPHASIYWKQGQSSEQDFIFTTTHFLTVEALESIKEDMQAGETLLICCKSFQKECKDKYSNITIKKIPQMLLGRCEFGKEDYSLNIINMPANEQDSTDLTEEQSFRDEKVSVQEMLDKRKKEKKKRNDAPSLFD</sequence>
<keyword evidence="5" id="KW-0949">S-adenosyl-L-methionine</keyword>
<dbReference type="RefSeq" id="WP_323299046.1">
    <property type="nucleotide sequence ID" value="NZ_JAYFUM010000035.1"/>
</dbReference>
<keyword evidence="9" id="KW-1185">Reference proteome</keyword>
<dbReference type="InterPro" id="IPR001091">
    <property type="entry name" value="RM_Methyltransferase"/>
</dbReference>
<dbReference type="Gene3D" id="3.40.50.150">
    <property type="entry name" value="Vaccinia Virus protein VP39"/>
    <property type="match status" value="1"/>
</dbReference>